<feature type="binding site" description="axial binding residue" evidence="13">
    <location>
        <position position="453"/>
    </location>
    <ligand>
        <name>heme</name>
        <dbReference type="ChEBI" id="CHEBI:30413"/>
    </ligand>
    <ligandPart>
        <name>Fe</name>
        <dbReference type="ChEBI" id="CHEBI:18248"/>
    </ligandPart>
</feature>
<dbReference type="GO" id="GO:0005506">
    <property type="term" value="F:iron ion binding"/>
    <property type="evidence" value="ECO:0007669"/>
    <property type="project" value="InterPro"/>
</dbReference>
<evidence type="ECO:0000313" key="16">
    <source>
        <dbReference type="EMBL" id="KAJ3651670.1"/>
    </source>
</evidence>
<dbReference type="PANTHER" id="PTHR24292:SF100">
    <property type="entry name" value="CYTOCHROME P450 6A16, ISOFORM B-RELATED"/>
    <property type="match status" value="1"/>
</dbReference>
<protein>
    <recommendedName>
        <fullName evidence="18">Cytochrome P450</fullName>
    </recommendedName>
</protein>
<keyword evidence="5 13" id="KW-0349">Heme</keyword>
<reference evidence="16" key="1">
    <citation type="journal article" date="2023" name="G3 (Bethesda)">
        <title>Whole genome assemblies of Zophobas morio and Tenebrio molitor.</title>
        <authorList>
            <person name="Kaur S."/>
            <person name="Stinson S.A."/>
            <person name="diCenzo G.C."/>
        </authorList>
    </citation>
    <scope>NUCLEOTIDE SEQUENCE</scope>
    <source>
        <strain evidence="16">QUZm001</strain>
    </source>
</reference>
<dbReference type="InterPro" id="IPR050476">
    <property type="entry name" value="Insect_CytP450_Detox"/>
</dbReference>
<evidence type="ECO:0000256" key="6">
    <source>
        <dbReference type="ARBA" id="ARBA00022723"/>
    </source>
</evidence>
<evidence type="ECO:0000256" key="2">
    <source>
        <dbReference type="ARBA" id="ARBA00004174"/>
    </source>
</evidence>
<evidence type="ECO:0000256" key="3">
    <source>
        <dbReference type="ARBA" id="ARBA00004406"/>
    </source>
</evidence>
<evidence type="ECO:0000256" key="5">
    <source>
        <dbReference type="ARBA" id="ARBA00022617"/>
    </source>
</evidence>
<keyword evidence="15" id="KW-1133">Transmembrane helix</keyword>
<dbReference type="EMBL" id="JALNTZ010000005">
    <property type="protein sequence ID" value="KAJ3651670.1"/>
    <property type="molecule type" value="Genomic_DNA"/>
</dbReference>
<sequence length="511" mass="59199">MFITKSITGDCISLVITFLVILIGYFKWSYQYWHKRNVPYLQPQIPFGNIKNPLRSKEFSGVTIKKIYDEMKTRGWKHGGLYVFNKPNYFPIDLDLVKNVMTKDFQHFVDRNTFANEKEPLHEHLLNLKGAKWRNLRAKLTPTFTSGKMKMMFSVMAECQEGLQKRLEKESLKNQPIDIKEVLACFTTNIIGTCAFGLEFKALEDEDSAFREFGRQLFTVSKLQMFKIMFIRTFPKLATSLNISAGRKETSKFIMNIVEDTVGYREKNNYTRNDFMQLLINLKNKAPPESGAHDGKPLTMNEIASQAIVFFAAGFETSSTLMTFALYELSKNPNIQEKLRSEINEVLAKHQNNITYDSIQDIKYLTQVIDETFRMHPPVPTLNRKCTKDYKVENQDAVIEEGTPVLISVLGIHYDKDYYPNPEKFDPERFSDENRKSRHHYAHLPFGDGPRNCIGMRFGLLQSKMGLVSLIRNFKFSLNEKTKQPLIYKPNSLVLSVEGEVWLNAERINTM</sequence>
<dbReference type="SUPFAM" id="SSF48264">
    <property type="entry name" value="Cytochrome P450"/>
    <property type="match status" value="1"/>
</dbReference>
<comment type="similarity">
    <text evidence="4 14">Belongs to the cytochrome P450 family.</text>
</comment>
<evidence type="ECO:0000256" key="13">
    <source>
        <dbReference type="PIRSR" id="PIRSR602401-1"/>
    </source>
</evidence>
<evidence type="ECO:0000256" key="8">
    <source>
        <dbReference type="ARBA" id="ARBA00022848"/>
    </source>
</evidence>
<dbReference type="AlphaFoldDB" id="A0AA38I9W4"/>
<evidence type="ECO:0000313" key="17">
    <source>
        <dbReference type="Proteomes" id="UP001168821"/>
    </source>
</evidence>
<keyword evidence="11 14" id="KW-0503">Monooxygenase</keyword>
<evidence type="ECO:0000256" key="12">
    <source>
        <dbReference type="ARBA" id="ARBA00023136"/>
    </source>
</evidence>
<feature type="transmembrane region" description="Helical" evidence="15">
    <location>
        <begin position="6"/>
        <end position="26"/>
    </location>
</feature>
<dbReference type="InterPro" id="IPR001128">
    <property type="entry name" value="Cyt_P450"/>
</dbReference>
<dbReference type="CDD" id="cd11056">
    <property type="entry name" value="CYP6-like"/>
    <property type="match status" value="1"/>
</dbReference>
<proteinExistence type="inferred from homology"/>
<dbReference type="Proteomes" id="UP001168821">
    <property type="component" value="Unassembled WGS sequence"/>
</dbReference>
<dbReference type="PANTHER" id="PTHR24292">
    <property type="entry name" value="CYTOCHROME P450"/>
    <property type="match status" value="1"/>
</dbReference>
<evidence type="ECO:0000256" key="9">
    <source>
        <dbReference type="ARBA" id="ARBA00023002"/>
    </source>
</evidence>
<dbReference type="FunFam" id="1.10.630.10:FF:000042">
    <property type="entry name" value="Cytochrome P450"/>
    <property type="match status" value="1"/>
</dbReference>
<dbReference type="GO" id="GO:0016705">
    <property type="term" value="F:oxidoreductase activity, acting on paired donors, with incorporation or reduction of molecular oxygen"/>
    <property type="evidence" value="ECO:0007669"/>
    <property type="project" value="InterPro"/>
</dbReference>
<name>A0AA38I9W4_9CUCU</name>
<keyword evidence="12 15" id="KW-0472">Membrane</keyword>
<evidence type="ECO:0000256" key="4">
    <source>
        <dbReference type="ARBA" id="ARBA00010617"/>
    </source>
</evidence>
<dbReference type="Gene3D" id="1.10.630.10">
    <property type="entry name" value="Cytochrome P450"/>
    <property type="match status" value="1"/>
</dbReference>
<evidence type="ECO:0000256" key="7">
    <source>
        <dbReference type="ARBA" id="ARBA00022824"/>
    </source>
</evidence>
<keyword evidence="8" id="KW-0492">Microsome</keyword>
<evidence type="ECO:0000256" key="14">
    <source>
        <dbReference type="RuleBase" id="RU000461"/>
    </source>
</evidence>
<dbReference type="InterPro" id="IPR002401">
    <property type="entry name" value="Cyt_P450_E_grp-I"/>
</dbReference>
<comment type="caution">
    <text evidence="16">The sequence shown here is derived from an EMBL/GenBank/DDBJ whole genome shotgun (WGS) entry which is preliminary data.</text>
</comment>
<dbReference type="PRINTS" id="PR00463">
    <property type="entry name" value="EP450I"/>
</dbReference>
<dbReference type="PRINTS" id="PR00385">
    <property type="entry name" value="P450"/>
</dbReference>
<keyword evidence="10 13" id="KW-0408">Iron</keyword>
<organism evidence="16 17">
    <name type="scientific">Zophobas morio</name>
    <dbReference type="NCBI Taxonomy" id="2755281"/>
    <lineage>
        <taxon>Eukaryota</taxon>
        <taxon>Metazoa</taxon>
        <taxon>Ecdysozoa</taxon>
        <taxon>Arthropoda</taxon>
        <taxon>Hexapoda</taxon>
        <taxon>Insecta</taxon>
        <taxon>Pterygota</taxon>
        <taxon>Neoptera</taxon>
        <taxon>Endopterygota</taxon>
        <taxon>Coleoptera</taxon>
        <taxon>Polyphaga</taxon>
        <taxon>Cucujiformia</taxon>
        <taxon>Tenebrionidae</taxon>
        <taxon>Zophobas</taxon>
    </lineage>
</organism>
<comment type="subcellular location">
    <subcellularLocation>
        <location evidence="3">Endoplasmic reticulum membrane</location>
        <topology evidence="3">Peripheral membrane protein</topology>
    </subcellularLocation>
    <subcellularLocation>
        <location evidence="2">Microsome membrane</location>
        <topology evidence="2">Peripheral membrane protein</topology>
    </subcellularLocation>
</comment>
<keyword evidence="15" id="KW-0812">Transmembrane</keyword>
<accession>A0AA38I9W4</accession>
<dbReference type="GO" id="GO:0005789">
    <property type="term" value="C:endoplasmic reticulum membrane"/>
    <property type="evidence" value="ECO:0007669"/>
    <property type="project" value="UniProtKB-SubCell"/>
</dbReference>
<keyword evidence="6 13" id="KW-0479">Metal-binding</keyword>
<gene>
    <name evidence="16" type="ORF">Zmor_017694</name>
</gene>
<dbReference type="GO" id="GO:0004497">
    <property type="term" value="F:monooxygenase activity"/>
    <property type="evidence" value="ECO:0007669"/>
    <property type="project" value="UniProtKB-KW"/>
</dbReference>
<dbReference type="InterPro" id="IPR017972">
    <property type="entry name" value="Cyt_P450_CS"/>
</dbReference>
<dbReference type="Pfam" id="PF00067">
    <property type="entry name" value="p450"/>
    <property type="match status" value="1"/>
</dbReference>
<evidence type="ECO:0000256" key="11">
    <source>
        <dbReference type="ARBA" id="ARBA00023033"/>
    </source>
</evidence>
<keyword evidence="17" id="KW-1185">Reference proteome</keyword>
<evidence type="ECO:0000256" key="1">
    <source>
        <dbReference type="ARBA" id="ARBA00001971"/>
    </source>
</evidence>
<keyword evidence="9 14" id="KW-0560">Oxidoreductase</keyword>
<dbReference type="InterPro" id="IPR036396">
    <property type="entry name" value="Cyt_P450_sf"/>
</dbReference>
<dbReference type="GO" id="GO:0020037">
    <property type="term" value="F:heme binding"/>
    <property type="evidence" value="ECO:0007669"/>
    <property type="project" value="InterPro"/>
</dbReference>
<evidence type="ECO:0008006" key="18">
    <source>
        <dbReference type="Google" id="ProtNLM"/>
    </source>
</evidence>
<evidence type="ECO:0000256" key="10">
    <source>
        <dbReference type="ARBA" id="ARBA00023004"/>
    </source>
</evidence>
<dbReference type="PROSITE" id="PS00086">
    <property type="entry name" value="CYTOCHROME_P450"/>
    <property type="match status" value="1"/>
</dbReference>
<evidence type="ECO:0000256" key="15">
    <source>
        <dbReference type="SAM" id="Phobius"/>
    </source>
</evidence>
<comment type="cofactor">
    <cofactor evidence="1 13">
        <name>heme</name>
        <dbReference type="ChEBI" id="CHEBI:30413"/>
    </cofactor>
</comment>
<keyword evidence="7" id="KW-0256">Endoplasmic reticulum</keyword>